<feature type="non-terminal residue" evidence="1">
    <location>
        <position position="1"/>
    </location>
</feature>
<evidence type="ECO:0000313" key="2">
    <source>
        <dbReference type="Proteomes" id="UP000824890"/>
    </source>
</evidence>
<dbReference type="Proteomes" id="UP000824890">
    <property type="component" value="Unassembled WGS sequence"/>
</dbReference>
<proteinExistence type="predicted"/>
<reference evidence="1 2" key="1">
    <citation type="submission" date="2021-05" db="EMBL/GenBank/DDBJ databases">
        <title>Genome Assembly of Synthetic Allotetraploid Brassica napus Reveals Homoeologous Exchanges between Subgenomes.</title>
        <authorList>
            <person name="Davis J.T."/>
        </authorList>
    </citation>
    <scope>NUCLEOTIDE SEQUENCE [LARGE SCALE GENOMIC DNA]</scope>
    <source>
        <strain evidence="2">cv. Da-Ae</strain>
        <tissue evidence="1">Seedling</tissue>
    </source>
</reference>
<comment type="caution">
    <text evidence="1">The sequence shown here is derived from an EMBL/GenBank/DDBJ whole genome shotgun (WGS) entry which is preliminary data.</text>
</comment>
<dbReference type="EMBL" id="JAGKQM010000013">
    <property type="protein sequence ID" value="KAH0889628.1"/>
    <property type="molecule type" value="Genomic_DNA"/>
</dbReference>
<name>A0ABQ8ABJ3_BRANA</name>
<gene>
    <name evidence="1" type="ORF">HID58_052057</name>
</gene>
<keyword evidence="2" id="KW-1185">Reference proteome</keyword>
<evidence type="ECO:0000313" key="1">
    <source>
        <dbReference type="EMBL" id="KAH0889628.1"/>
    </source>
</evidence>
<sequence>CSCELECMVLHAGSMFSLMEEKLTYYVLFISNRTATRVHDCSCCTNNLLVPNRMSSLAAYSCHGRASDQ</sequence>
<protein>
    <submittedName>
        <fullName evidence="1">Uncharacterized protein</fullName>
    </submittedName>
</protein>
<accession>A0ABQ8ABJ3</accession>
<organism evidence="1 2">
    <name type="scientific">Brassica napus</name>
    <name type="common">Rape</name>
    <dbReference type="NCBI Taxonomy" id="3708"/>
    <lineage>
        <taxon>Eukaryota</taxon>
        <taxon>Viridiplantae</taxon>
        <taxon>Streptophyta</taxon>
        <taxon>Embryophyta</taxon>
        <taxon>Tracheophyta</taxon>
        <taxon>Spermatophyta</taxon>
        <taxon>Magnoliopsida</taxon>
        <taxon>eudicotyledons</taxon>
        <taxon>Gunneridae</taxon>
        <taxon>Pentapetalae</taxon>
        <taxon>rosids</taxon>
        <taxon>malvids</taxon>
        <taxon>Brassicales</taxon>
        <taxon>Brassicaceae</taxon>
        <taxon>Brassiceae</taxon>
        <taxon>Brassica</taxon>
    </lineage>
</organism>